<reference evidence="1" key="2">
    <citation type="journal article" date="2015" name="Data Brief">
        <title>Shoot transcriptome of the giant reed, Arundo donax.</title>
        <authorList>
            <person name="Barrero R.A."/>
            <person name="Guerrero F.D."/>
            <person name="Moolhuijzen P."/>
            <person name="Goolsby J.A."/>
            <person name="Tidwell J."/>
            <person name="Bellgard S.E."/>
            <person name="Bellgard M.I."/>
        </authorList>
    </citation>
    <scope>NUCLEOTIDE SEQUENCE</scope>
    <source>
        <tissue evidence="1">Shoot tissue taken approximately 20 cm above the soil surface</tissue>
    </source>
</reference>
<proteinExistence type="predicted"/>
<sequence>MEEEEEFLLFPYPWFDQAMDTEWNGIGLDVYIAAEGRRDQQPDEKQTRNER</sequence>
<accession>A0A0A9GEN1</accession>
<organism evidence="1">
    <name type="scientific">Arundo donax</name>
    <name type="common">Giant reed</name>
    <name type="synonym">Donax arundinaceus</name>
    <dbReference type="NCBI Taxonomy" id="35708"/>
    <lineage>
        <taxon>Eukaryota</taxon>
        <taxon>Viridiplantae</taxon>
        <taxon>Streptophyta</taxon>
        <taxon>Embryophyta</taxon>
        <taxon>Tracheophyta</taxon>
        <taxon>Spermatophyta</taxon>
        <taxon>Magnoliopsida</taxon>
        <taxon>Liliopsida</taxon>
        <taxon>Poales</taxon>
        <taxon>Poaceae</taxon>
        <taxon>PACMAD clade</taxon>
        <taxon>Arundinoideae</taxon>
        <taxon>Arundineae</taxon>
        <taxon>Arundo</taxon>
    </lineage>
</organism>
<evidence type="ECO:0000313" key="1">
    <source>
        <dbReference type="EMBL" id="JAE21914.1"/>
    </source>
</evidence>
<dbReference type="EMBL" id="GBRH01175982">
    <property type="protein sequence ID" value="JAE21914.1"/>
    <property type="molecule type" value="Transcribed_RNA"/>
</dbReference>
<reference evidence="1" key="1">
    <citation type="submission" date="2014-09" db="EMBL/GenBank/DDBJ databases">
        <authorList>
            <person name="Magalhaes I.L.F."/>
            <person name="Oliveira U."/>
            <person name="Santos F.R."/>
            <person name="Vidigal T.H.D.A."/>
            <person name="Brescovit A.D."/>
            <person name="Santos A.J."/>
        </authorList>
    </citation>
    <scope>NUCLEOTIDE SEQUENCE</scope>
    <source>
        <tissue evidence="1">Shoot tissue taken approximately 20 cm above the soil surface</tissue>
    </source>
</reference>
<protein>
    <submittedName>
        <fullName evidence="1">Uncharacterized protein</fullName>
    </submittedName>
</protein>
<name>A0A0A9GEN1_ARUDO</name>
<dbReference type="AlphaFoldDB" id="A0A0A9GEN1"/>